<feature type="chain" id="PRO_5045103063" evidence="3">
    <location>
        <begin position="21"/>
        <end position="302"/>
    </location>
</feature>
<name>A0ABW1BMY1_9ACTN</name>
<evidence type="ECO:0000313" key="5">
    <source>
        <dbReference type="EMBL" id="MFC5814528.1"/>
    </source>
</evidence>
<feature type="region of interest" description="Disordered" evidence="1">
    <location>
        <begin position="100"/>
        <end position="120"/>
    </location>
</feature>
<sequence length="302" mass="31489">MIAALVTGCAALLVTGCAGGGGSAADSAAAPAYATGEASVMASEAPARAEAQKQDSGGRNPASGVEVTRQDRQVIYTGRMTVRVKDVTAAAQQAKDAVTGAGGHLAKEESRSSERASASAELEFKIPPARYPDVLTRLGRDLGERLSLNQETEDVTVQVADVESRVKSAERALESLRTLLTKADTIGQVLDVEREIATRAADLESLQAQRKSLAEQTAMATLTLRLVGPAAAVSLPADEPAGFLGGLRAGWDSLVTFLMVLVTALGAALPWLAVITPPVVLALVMVRRRRRRRTPAPDPSAA</sequence>
<feature type="region of interest" description="Disordered" evidence="1">
    <location>
        <begin position="44"/>
        <end position="70"/>
    </location>
</feature>
<comment type="caution">
    <text evidence="5">The sequence shown here is derived from an EMBL/GenBank/DDBJ whole genome shotgun (WGS) entry which is preliminary data.</text>
</comment>
<keyword evidence="6" id="KW-1185">Reference proteome</keyword>
<protein>
    <submittedName>
        <fullName evidence="5">DUF4349 domain-containing protein</fullName>
    </submittedName>
</protein>
<feature type="signal peptide" evidence="3">
    <location>
        <begin position="1"/>
        <end position="20"/>
    </location>
</feature>
<dbReference type="EMBL" id="JBHSNW010000002">
    <property type="protein sequence ID" value="MFC5814528.1"/>
    <property type="molecule type" value="Genomic_DNA"/>
</dbReference>
<dbReference type="RefSeq" id="WP_219543179.1">
    <property type="nucleotide sequence ID" value="NZ_JAHKRN010000002.1"/>
</dbReference>
<proteinExistence type="predicted"/>
<evidence type="ECO:0000313" key="6">
    <source>
        <dbReference type="Proteomes" id="UP001596096"/>
    </source>
</evidence>
<keyword evidence="3" id="KW-0732">Signal</keyword>
<evidence type="ECO:0000256" key="1">
    <source>
        <dbReference type="SAM" id="MobiDB-lite"/>
    </source>
</evidence>
<evidence type="ECO:0000256" key="2">
    <source>
        <dbReference type="SAM" id="Phobius"/>
    </source>
</evidence>
<organism evidence="5 6">
    <name type="scientific">Nonomuraea harbinensis</name>
    <dbReference type="NCBI Taxonomy" id="1286938"/>
    <lineage>
        <taxon>Bacteria</taxon>
        <taxon>Bacillati</taxon>
        <taxon>Actinomycetota</taxon>
        <taxon>Actinomycetes</taxon>
        <taxon>Streptosporangiales</taxon>
        <taxon>Streptosporangiaceae</taxon>
        <taxon>Nonomuraea</taxon>
    </lineage>
</organism>
<dbReference type="Pfam" id="PF14257">
    <property type="entry name" value="DUF4349"/>
    <property type="match status" value="1"/>
</dbReference>
<keyword evidence="2" id="KW-0472">Membrane</keyword>
<dbReference type="Proteomes" id="UP001596096">
    <property type="component" value="Unassembled WGS sequence"/>
</dbReference>
<dbReference type="InterPro" id="IPR025645">
    <property type="entry name" value="DUF4349"/>
</dbReference>
<keyword evidence="2" id="KW-1133">Transmembrane helix</keyword>
<evidence type="ECO:0000259" key="4">
    <source>
        <dbReference type="Pfam" id="PF14257"/>
    </source>
</evidence>
<feature type="transmembrane region" description="Helical" evidence="2">
    <location>
        <begin position="257"/>
        <end position="284"/>
    </location>
</feature>
<gene>
    <name evidence="5" type="ORF">ACFPUY_05505</name>
</gene>
<feature type="compositionally biased region" description="Basic and acidic residues" evidence="1">
    <location>
        <begin position="105"/>
        <end position="114"/>
    </location>
</feature>
<accession>A0ABW1BMY1</accession>
<reference evidence="6" key="1">
    <citation type="journal article" date="2019" name="Int. J. Syst. Evol. Microbiol.">
        <title>The Global Catalogue of Microorganisms (GCM) 10K type strain sequencing project: providing services to taxonomists for standard genome sequencing and annotation.</title>
        <authorList>
            <consortium name="The Broad Institute Genomics Platform"/>
            <consortium name="The Broad Institute Genome Sequencing Center for Infectious Disease"/>
            <person name="Wu L."/>
            <person name="Ma J."/>
        </authorList>
    </citation>
    <scope>NUCLEOTIDE SEQUENCE [LARGE SCALE GENOMIC DNA]</scope>
    <source>
        <strain evidence="6">CGMCC 4.7106</strain>
    </source>
</reference>
<feature type="domain" description="DUF4349" evidence="4">
    <location>
        <begin position="72"/>
        <end position="282"/>
    </location>
</feature>
<keyword evidence="2" id="KW-0812">Transmembrane</keyword>
<evidence type="ECO:0000256" key="3">
    <source>
        <dbReference type="SAM" id="SignalP"/>
    </source>
</evidence>